<evidence type="ECO:0000313" key="2">
    <source>
        <dbReference type="Proteomes" id="UP000619244"/>
    </source>
</evidence>
<sequence>MVAPLAVRRASRWQDSVRLLLLLDAAAKPPAQDEVVPAATAGVIYTQVRLQKLDFWVRYPDYLAFELMNEYETAPGEEGLLSLASDILDSEEPDLRRFPMLRHKFGAFEELDDALAPLVERGLIRKTQVLGRSGQKRVVEHVYFLLERGREVARSLVQDAPALEWYVKRTRLVVALVDGLGGTQIKNRQYLLSDYADTPWRQYISPITEQARARLRQLKAAAQMPVPDVAQEAS</sequence>
<dbReference type="AlphaFoldDB" id="A0A918U9F0"/>
<keyword evidence="2" id="KW-1185">Reference proteome</keyword>
<comment type="caution">
    <text evidence="1">The sequence shown here is derived from an EMBL/GenBank/DDBJ whole genome shotgun (WGS) entry which is preliminary data.</text>
</comment>
<reference evidence="1" key="2">
    <citation type="submission" date="2020-09" db="EMBL/GenBank/DDBJ databases">
        <authorList>
            <person name="Sun Q."/>
            <person name="Ohkuma M."/>
        </authorList>
    </citation>
    <scope>NUCLEOTIDE SEQUENCE</scope>
    <source>
        <strain evidence="1">JCM 4790</strain>
    </source>
</reference>
<dbReference type="Proteomes" id="UP000619244">
    <property type="component" value="Unassembled WGS sequence"/>
</dbReference>
<reference evidence="1" key="1">
    <citation type="journal article" date="2014" name="Int. J. Syst. Evol. Microbiol.">
        <title>Complete genome sequence of Corynebacterium casei LMG S-19264T (=DSM 44701T), isolated from a smear-ripened cheese.</title>
        <authorList>
            <consortium name="US DOE Joint Genome Institute (JGI-PGF)"/>
            <person name="Walter F."/>
            <person name="Albersmeier A."/>
            <person name="Kalinowski J."/>
            <person name="Ruckert C."/>
        </authorList>
    </citation>
    <scope>NUCLEOTIDE SEQUENCE</scope>
    <source>
        <strain evidence="1">JCM 4790</strain>
    </source>
</reference>
<proteinExistence type="predicted"/>
<organism evidence="1 2">
    <name type="scientific">Streptomyces minutiscleroticus</name>
    <dbReference type="NCBI Taxonomy" id="68238"/>
    <lineage>
        <taxon>Bacteria</taxon>
        <taxon>Bacillati</taxon>
        <taxon>Actinomycetota</taxon>
        <taxon>Actinomycetes</taxon>
        <taxon>Kitasatosporales</taxon>
        <taxon>Streptomycetaceae</taxon>
        <taxon>Streptomyces</taxon>
    </lineage>
</organism>
<name>A0A918U9F0_9ACTN</name>
<evidence type="ECO:0000313" key="1">
    <source>
        <dbReference type="EMBL" id="GGY15573.1"/>
    </source>
</evidence>
<protein>
    <submittedName>
        <fullName evidence="1">Uncharacterized protein</fullName>
    </submittedName>
</protein>
<dbReference type="EMBL" id="BMVU01000102">
    <property type="protein sequence ID" value="GGY15573.1"/>
    <property type="molecule type" value="Genomic_DNA"/>
</dbReference>
<gene>
    <name evidence="1" type="ORF">GCM10010358_79350</name>
</gene>
<accession>A0A918U9F0</accession>